<dbReference type="Gene3D" id="3.80.10.10">
    <property type="entry name" value="Ribonuclease Inhibitor"/>
    <property type="match status" value="1"/>
</dbReference>
<sequence length="1500" mass="157401">MLPLLRLLLYLAAAAVIYAPSIQSTYYESAPSCGYTATEFVHFEQNPELSKEPYLGVCGVGIDGIPQLRPRTKSCVSCTFTPAGSPACGKSATLVKEPVWYLAPQQNCQWQSSFLGCSNGIVESEARLDDDSRYVKCCPIKRYFRCCQLVDCIWRSSPMGQCVAGEKDLLPRQQFTSLTFAVSAASNCSHYSFLTPRICQANRTFAPLESESCSVSNTVSSDSEVCHTNCTVVPPIAYESCSVPETVSRDEEGCVKLPGYNFHRAQIVNDSDRWLVVDGTPWSMLPDCYGARQEAASDMVLMASRCSGLATCAGFQNTGVSTDLLYQIPVSSYWTEVNYSASTRCYGIYEKSAPQRSCPRISGYLFIPQRTLDPSAATDFIPSARPCSNCSNNSALANQCSAGSTCAGFSNYHGLLTRSGASSSLLSDVPMIQFTNTPCVGMFVRTGQEVEQLDRLLCGELVYCSTSQLRYHASNESSVYVNLTVDIFTDLVVPNSLQDAGGGGLTQLPAVRSLTFRCHTGSALLGGLPVGLAALTPFLQELRVQGCRVTGGLPPQLAQLRYLRVLDLGNNNLAGSMPTEWGTMRLAYLNLSNNALSGTLPVSWRGVVIGQGATALPPLPGTSLSPANRRRAVQATKLTPTESQSQSATLVADLRNNWLEGPVDRGYVYDSCVKNNLRIQLRAEQSSISPASSGMATLLLQGNPGIAAWAGPYSNSDPGGGNGSGNLCGAYGYKIALGVLWGVFGVCLVAIASWSAFLAWRAARAARRGRFFMADMGGPAADDAAATMAPDAGGTAAGCACAATTVSLVGRASDGIMQLWRKRWVRRVTLLARIGYLAADIALDVRMTVWLFNYGDTSSAAVCLAFLVVTQVVISAAVVASLAHHFFSSRVLVAFLSPLLLAMGPIVGPVLAVANIRNSDVPLVFWRYLELVEFCVALLQAPAESVTQSIVYARLNQLGNGMYMDHGIFVTSIILSLGDMLIAAAKLCRYKRGPLRRVLVALTYLDRVRDPVDYQKPLISGAMDYGIDEYGTGAGELVSHYLDTPLNPPADADGRRSPAAANQSAFPRTNAGPLPVSPPGGGGGGGADVSSTPVLELSLQEQLSPVGEARAAAIATTTAAVSAHTFTPLTVPRYRPSLLAASSQRLGGGSHATGLPSRLGPGGSARSATVAISTQPPLHPSQAHLPVTPTASACIGPGTSEASSSAEAQGWSAAEAETSSVPEQAGNTDGSPNRRSRTLQPSHPTESLTSQHAFAGFISSNVYGSAATGGHGPPPMSTMTEAQEMGRLASGSSGAATQSTDPSSDPTDAAAATAAMPPPSPSVDPRYLPSAAAAAKAVLAEITRPRVDPPPQPVSSVLRGPALATPSDPPERLLLGPPTRSSSISATGQRSEGVGTSSTARSLHHVSSLASASRSAQGSPARRREGPVLSVAVPASPVHAQGIEVIRMSTPSSARHLSPQSSRGAPTPVSMLPPPPQQRATHSQGPSKPATPPPSGPTAG</sequence>
<evidence type="ECO:0000256" key="3">
    <source>
        <dbReference type="SAM" id="Phobius"/>
    </source>
</evidence>
<accession>A0ABQ5SBR4</accession>
<keyword evidence="3" id="KW-1133">Transmembrane helix</keyword>
<dbReference type="InterPro" id="IPR001611">
    <property type="entry name" value="Leu-rich_rpt"/>
</dbReference>
<comment type="subcellular location">
    <subcellularLocation>
        <location evidence="1">Cytoplasm</location>
        <location evidence="1">Cytoskeleton</location>
        <location evidence="1">Cilium axoneme</location>
    </subcellularLocation>
</comment>
<feature type="region of interest" description="Disordered" evidence="2">
    <location>
        <begin position="1041"/>
        <end position="1091"/>
    </location>
</feature>
<feature type="compositionally biased region" description="Low complexity" evidence="2">
    <location>
        <begin position="1427"/>
        <end position="1438"/>
    </location>
</feature>
<feature type="signal peptide" evidence="4">
    <location>
        <begin position="1"/>
        <end position="19"/>
    </location>
</feature>
<evidence type="ECO:0000313" key="5">
    <source>
        <dbReference type="EMBL" id="GLI67350.1"/>
    </source>
</evidence>
<dbReference type="PANTHER" id="PTHR48010:SF58">
    <property type="entry name" value="RECEPTOR PROTEIN KINASE-LIKE PROTEIN ZAR1"/>
    <property type="match status" value="1"/>
</dbReference>
<feature type="compositionally biased region" description="Polar residues" evidence="2">
    <location>
        <begin position="1217"/>
        <end position="1247"/>
    </location>
</feature>
<dbReference type="PANTHER" id="PTHR48010">
    <property type="entry name" value="OS05G0588300 PROTEIN"/>
    <property type="match status" value="1"/>
</dbReference>
<gene>
    <name evidence="5" type="ORF">VaNZ11_011527</name>
</gene>
<feature type="compositionally biased region" description="Polar residues" evidence="2">
    <location>
        <begin position="1379"/>
        <end position="1399"/>
    </location>
</feature>
<keyword evidence="3" id="KW-0812">Transmembrane</keyword>
<feature type="compositionally biased region" description="Low complexity" evidence="2">
    <location>
        <begin position="1289"/>
        <end position="1315"/>
    </location>
</feature>
<evidence type="ECO:0000313" key="6">
    <source>
        <dbReference type="Proteomes" id="UP001165090"/>
    </source>
</evidence>
<feature type="region of interest" description="Disordered" evidence="2">
    <location>
        <begin position="1286"/>
        <end position="1327"/>
    </location>
</feature>
<name>A0ABQ5SBR4_9CHLO</name>
<feature type="compositionally biased region" description="Polar residues" evidence="2">
    <location>
        <begin position="1166"/>
        <end position="1176"/>
    </location>
</feature>
<feature type="region of interest" description="Disordered" evidence="2">
    <location>
        <begin position="1144"/>
        <end position="1247"/>
    </location>
</feature>
<dbReference type="Pfam" id="PF00560">
    <property type="entry name" value="LRR_1"/>
    <property type="match status" value="2"/>
</dbReference>
<dbReference type="EMBL" id="BSDZ01000078">
    <property type="protein sequence ID" value="GLI67350.1"/>
    <property type="molecule type" value="Genomic_DNA"/>
</dbReference>
<evidence type="ECO:0000256" key="2">
    <source>
        <dbReference type="SAM" id="MobiDB-lite"/>
    </source>
</evidence>
<comment type="caution">
    <text evidence="5">The sequence shown here is derived from an EMBL/GenBank/DDBJ whole genome shotgun (WGS) entry which is preliminary data.</text>
</comment>
<feature type="compositionally biased region" description="Pro residues" evidence="2">
    <location>
        <begin position="1489"/>
        <end position="1500"/>
    </location>
</feature>
<feature type="chain" id="PRO_5046692282" evidence="4">
    <location>
        <begin position="20"/>
        <end position="1500"/>
    </location>
</feature>
<keyword evidence="4" id="KW-0732">Signal</keyword>
<reference evidence="5 6" key="1">
    <citation type="journal article" date="2023" name="IScience">
        <title>Expanded male sex-determining region conserved during the evolution of homothallism in the green alga Volvox.</title>
        <authorList>
            <person name="Yamamoto K."/>
            <person name="Matsuzaki R."/>
            <person name="Mahakham W."/>
            <person name="Heman W."/>
            <person name="Sekimoto H."/>
            <person name="Kawachi M."/>
            <person name="Minakuchi Y."/>
            <person name="Toyoda A."/>
            <person name="Nozaki H."/>
        </authorList>
    </citation>
    <scope>NUCLEOTIDE SEQUENCE [LARGE SCALE GENOMIC DNA]</scope>
    <source>
        <strain evidence="5 6">NIES-4468</strain>
    </source>
</reference>
<evidence type="ECO:0000256" key="1">
    <source>
        <dbReference type="ARBA" id="ARBA00004430"/>
    </source>
</evidence>
<feature type="transmembrane region" description="Helical" evidence="3">
    <location>
        <begin position="891"/>
        <end position="916"/>
    </location>
</feature>
<proteinExistence type="predicted"/>
<feature type="transmembrane region" description="Helical" evidence="3">
    <location>
        <begin position="858"/>
        <end position="879"/>
    </location>
</feature>
<dbReference type="InterPro" id="IPR050994">
    <property type="entry name" value="At_inactive_RLKs"/>
</dbReference>
<feature type="compositionally biased region" description="Polar residues" evidence="2">
    <location>
        <begin position="1449"/>
        <end position="1464"/>
    </location>
</feature>
<feature type="region of interest" description="Disordered" evidence="2">
    <location>
        <begin position="1344"/>
        <end position="1500"/>
    </location>
</feature>
<feature type="transmembrane region" description="Helical" evidence="3">
    <location>
        <begin position="830"/>
        <end position="852"/>
    </location>
</feature>
<feature type="compositionally biased region" description="Low complexity" evidence="2">
    <location>
        <begin position="1405"/>
        <end position="1416"/>
    </location>
</feature>
<evidence type="ECO:0000256" key="4">
    <source>
        <dbReference type="SAM" id="SignalP"/>
    </source>
</evidence>
<dbReference type="Proteomes" id="UP001165090">
    <property type="component" value="Unassembled WGS sequence"/>
</dbReference>
<dbReference type="InterPro" id="IPR032675">
    <property type="entry name" value="LRR_dom_sf"/>
</dbReference>
<keyword evidence="6" id="KW-1185">Reference proteome</keyword>
<organism evidence="5 6">
    <name type="scientific">Volvox africanus</name>
    <dbReference type="NCBI Taxonomy" id="51714"/>
    <lineage>
        <taxon>Eukaryota</taxon>
        <taxon>Viridiplantae</taxon>
        <taxon>Chlorophyta</taxon>
        <taxon>core chlorophytes</taxon>
        <taxon>Chlorophyceae</taxon>
        <taxon>CS clade</taxon>
        <taxon>Chlamydomonadales</taxon>
        <taxon>Volvocaceae</taxon>
        <taxon>Volvox</taxon>
    </lineage>
</organism>
<keyword evidence="3" id="KW-0472">Membrane</keyword>
<dbReference type="SUPFAM" id="SSF52058">
    <property type="entry name" value="L domain-like"/>
    <property type="match status" value="1"/>
</dbReference>
<protein>
    <submittedName>
        <fullName evidence="5">Uncharacterized protein</fullName>
    </submittedName>
</protein>
<feature type="transmembrane region" description="Helical" evidence="3">
    <location>
        <begin position="735"/>
        <end position="760"/>
    </location>
</feature>